<evidence type="ECO:0000256" key="6">
    <source>
        <dbReference type="ARBA" id="ARBA00022777"/>
    </source>
</evidence>
<feature type="domain" description="PAS" evidence="10">
    <location>
        <begin position="256"/>
        <end position="326"/>
    </location>
</feature>
<dbReference type="InterPro" id="IPR003594">
    <property type="entry name" value="HATPase_dom"/>
</dbReference>
<dbReference type="Gene3D" id="3.30.565.10">
    <property type="entry name" value="Histidine kinase-like ATPase, C-terminal domain"/>
    <property type="match status" value="1"/>
</dbReference>
<dbReference type="Gene3D" id="3.30.450.20">
    <property type="entry name" value="PAS domain"/>
    <property type="match status" value="1"/>
</dbReference>
<evidence type="ECO:0000313" key="13">
    <source>
        <dbReference type="Proteomes" id="UP000603434"/>
    </source>
</evidence>
<dbReference type="GO" id="GO:0005524">
    <property type="term" value="F:ATP binding"/>
    <property type="evidence" value="ECO:0007669"/>
    <property type="project" value="UniProtKB-KW"/>
</dbReference>
<dbReference type="Gene3D" id="1.10.287.130">
    <property type="match status" value="1"/>
</dbReference>
<dbReference type="EC" id="2.7.13.3" evidence="2"/>
<feature type="domain" description="Histidine kinase" evidence="9">
    <location>
        <begin position="395"/>
        <end position="652"/>
    </location>
</feature>
<dbReference type="Pfam" id="PF02518">
    <property type="entry name" value="HATPase_c"/>
    <property type="match status" value="1"/>
</dbReference>
<feature type="domain" description="PAC" evidence="11">
    <location>
        <begin position="330"/>
        <end position="382"/>
    </location>
</feature>
<evidence type="ECO:0000256" key="2">
    <source>
        <dbReference type="ARBA" id="ARBA00012438"/>
    </source>
</evidence>
<comment type="catalytic activity">
    <reaction evidence="1">
        <text>ATP + protein L-histidine = ADP + protein N-phospho-L-histidine.</text>
        <dbReference type="EC" id="2.7.13.3"/>
    </reaction>
</comment>
<protein>
    <recommendedName>
        <fullName evidence="2">histidine kinase</fullName>
        <ecNumber evidence="2">2.7.13.3</ecNumber>
    </recommendedName>
</protein>
<dbReference type="SUPFAM" id="SSF55785">
    <property type="entry name" value="PYP-like sensor domain (PAS domain)"/>
    <property type="match status" value="1"/>
</dbReference>
<dbReference type="InterPro" id="IPR000700">
    <property type="entry name" value="PAS-assoc_C"/>
</dbReference>
<dbReference type="PANTHER" id="PTHR43065:SF46">
    <property type="entry name" value="C4-DICARBOXYLATE TRANSPORT SENSOR PROTEIN DCTB"/>
    <property type="match status" value="1"/>
</dbReference>
<evidence type="ECO:0000313" key="12">
    <source>
        <dbReference type="EMBL" id="MBC8362674.1"/>
    </source>
</evidence>
<evidence type="ECO:0000259" key="9">
    <source>
        <dbReference type="PROSITE" id="PS50109"/>
    </source>
</evidence>
<dbReference type="SMART" id="SM00387">
    <property type="entry name" value="HATPase_c"/>
    <property type="match status" value="1"/>
</dbReference>
<evidence type="ECO:0000256" key="1">
    <source>
        <dbReference type="ARBA" id="ARBA00000085"/>
    </source>
</evidence>
<sequence length="672" mass="75466">MKNVMSVQTATSEMGPLTSGICPVSGLPIHCRPEWTDIAVAENYSVSFSIIGNDILYTTAYGILKEAYVEKYFNLQQKVLDESGLTAKGYYYRILNWENFEKSAGKARKIYLDRINAFNQKIPCKYSVVFGLNTFSKAIIGISKPFVNFPIATAKNLEDALAIVEKEKSKATETPISKKRKKPPPILFTEEQIREYSQELLQVMGTINWDQQGILSDHISDSHPFKAVFDAIAIIKGDVDDFLDERLQAEETLRASEEKYRTILESIEQGYYEYDLAGNFTFFNDAMCKIFGYSRDELMGMNNRQYMDKENAARAYKTFNKVYRTGEPEKGLICEFIRKDGVKRQIGFSISLMKDNRGRRIGFRGIASDITERRILQEQLAQAQKLESIGQLASGIAHEINTPTQYVSDNIHFLRDSFDEITNVLEKYDKLFQAIKTGEVPKDLVREVEIARSESDMDYLLRDIPLAIQQSIEGVNRTAGIVRAMKEFSHPGTTRKAPVDINAAIQSTISVARNEWKYVAAMKTDFDSTLTAVPCLAGEFNQVILNLIINACHAIAAAAGDGSGEKGTIRVCTRRDGHWAEIRVSDTGTGMPESIRTRIFDPFFTTKEVGKGTGQGLALSHAVIVKKHSGTIRFETEIGKGTTFIIRLPLDDAPEIKAETQDDEMDLLFQAV</sequence>
<keyword evidence="4" id="KW-0808">Transferase</keyword>
<evidence type="ECO:0000259" key="10">
    <source>
        <dbReference type="PROSITE" id="PS50112"/>
    </source>
</evidence>
<dbReference type="PROSITE" id="PS50109">
    <property type="entry name" value="HIS_KIN"/>
    <property type="match status" value="1"/>
</dbReference>
<organism evidence="12 13">
    <name type="scientific">Candidatus Desulfatibia profunda</name>
    <dbReference type="NCBI Taxonomy" id="2841695"/>
    <lineage>
        <taxon>Bacteria</taxon>
        <taxon>Pseudomonadati</taxon>
        <taxon>Thermodesulfobacteriota</taxon>
        <taxon>Desulfobacteria</taxon>
        <taxon>Desulfobacterales</taxon>
        <taxon>Desulfobacterales incertae sedis</taxon>
        <taxon>Candidatus Desulfatibia</taxon>
    </lineage>
</organism>
<name>A0A8J6NWD3_9BACT</name>
<proteinExistence type="predicted"/>
<keyword evidence="3" id="KW-0597">Phosphoprotein</keyword>
<dbReference type="GO" id="GO:0000160">
    <property type="term" value="P:phosphorelay signal transduction system"/>
    <property type="evidence" value="ECO:0007669"/>
    <property type="project" value="UniProtKB-KW"/>
</dbReference>
<evidence type="ECO:0000256" key="8">
    <source>
        <dbReference type="ARBA" id="ARBA00023012"/>
    </source>
</evidence>
<evidence type="ECO:0000256" key="3">
    <source>
        <dbReference type="ARBA" id="ARBA00022553"/>
    </source>
</evidence>
<dbReference type="InterPro" id="IPR036890">
    <property type="entry name" value="HATPase_C_sf"/>
</dbReference>
<gene>
    <name evidence="12" type="ORF">H8E23_14910</name>
</gene>
<comment type="caution">
    <text evidence="12">The sequence shown here is derived from an EMBL/GenBank/DDBJ whole genome shotgun (WGS) entry which is preliminary data.</text>
</comment>
<dbReference type="NCBIfam" id="TIGR00229">
    <property type="entry name" value="sensory_box"/>
    <property type="match status" value="1"/>
</dbReference>
<dbReference type="AlphaFoldDB" id="A0A8J6NWD3"/>
<evidence type="ECO:0000256" key="5">
    <source>
        <dbReference type="ARBA" id="ARBA00022741"/>
    </source>
</evidence>
<dbReference type="InterPro" id="IPR004358">
    <property type="entry name" value="Sig_transdc_His_kin-like_C"/>
</dbReference>
<dbReference type="Proteomes" id="UP000603434">
    <property type="component" value="Unassembled WGS sequence"/>
</dbReference>
<dbReference type="InterPro" id="IPR005467">
    <property type="entry name" value="His_kinase_dom"/>
</dbReference>
<dbReference type="InterPro" id="IPR013767">
    <property type="entry name" value="PAS_fold"/>
</dbReference>
<accession>A0A8J6NWD3</accession>
<keyword evidence="8" id="KW-0902">Two-component regulatory system</keyword>
<evidence type="ECO:0000259" key="11">
    <source>
        <dbReference type="PROSITE" id="PS50113"/>
    </source>
</evidence>
<dbReference type="PROSITE" id="PS50113">
    <property type="entry name" value="PAC"/>
    <property type="match status" value="1"/>
</dbReference>
<dbReference type="SMART" id="SM00091">
    <property type="entry name" value="PAS"/>
    <property type="match status" value="1"/>
</dbReference>
<dbReference type="PANTHER" id="PTHR43065">
    <property type="entry name" value="SENSOR HISTIDINE KINASE"/>
    <property type="match status" value="1"/>
</dbReference>
<reference evidence="12 13" key="1">
    <citation type="submission" date="2020-08" db="EMBL/GenBank/DDBJ databases">
        <title>Bridging the membrane lipid divide: bacteria of the FCB group superphylum have the potential to synthesize archaeal ether lipids.</title>
        <authorList>
            <person name="Villanueva L."/>
            <person name="Von Meijenfeldt F.A.B."/>
            <person name="Westbye A.B."/>
            <person name="Yadav S."/>
            <person name="Hopmans E.C."/>
            <person name="Dutilh B.E."/>
            <person name="Sinninghe Damste J.S."/>
        </authorList>
    </citation>
    <scope>NUCLEOTIDE SEQUENCE [LARGE SCALE GENOMIC DNA]</scope>
    <source>
        <strain evidence="12">NIOZ-UU30</strain>
    </source>
</reference>
<keyword evidence="7" id="KW-0067">ATP-binding</keyword>
<dbReference type="CDD" id="cd00130">
    <property type="entry name" value="PAS"/>
    <property type="match status" value="1"/>
</dbReference>
<dbReference type="PRINTS" id="PR00344">
    <property type="entry name" value="BCTRLSENSOR"/>
</dbReference>
<dbReference type="PROSITE" id="PS50112">
    <property type="entry name" value="PAS"/>
    <property type="match status" value="1"/>
</dbReference>
<dbReference type="InterPro" id="IPR035965">
    <property type="entry name" value="PAS-like_dom_sf"/>
</dbReference>
<keyword evidence="5" id="KW-0547">Nucleotide-binding</keyword>
<evidence type="ECO:0000256" key="7">
    <source>
        <dbReference type="ARBA" id="ARBA00022840"/>
    </source>
</evidence>
<dbReference type="EMBL" id="JACNJH010000209">
    <property type="protein sequence ID" value="MBC8362674.1"/>
    <property type="molecule type" value="Genomic_DNA"/>
</dbReference>
<keyword evidence="6" id="KW-0418">Kinase</keyword>
<dbReference type="GO" id="GO:0004673">
    <property type="term" value="F:protein histidine kinase activity"/>
    <property type="evidence" value="ECO:0007669"/>
    <property type="project" value="UniProtKB-EC"/>
</dbReference>
<dbReference type="Pfam" id="PF00989">
    <property type="entry name" value="PAS"/>
    <property type="match status" value="1"/>
</dbReference>
<dbReference type="InterPro" id="IPR000014">
    <property type="entry name" value="PAS"/>
</dbReference>
<dbReference type="SUPFAM" id="SSF55874">
    <property type="entry name" value="ATPase domain of HSP90 chaperone/DNA topoisomerase II/histidine kinase"/>
    <property type="match status" value="1"/>
</dbReference>
<dbReference type="GO" id="GO:0006355">
    <property type="term" value="P:regulation of DNA-templated transcription"/>
    <property type="evidence" value="ECO:0007669"/>
    <property type="project" value="InterPro"/>
</dbReference>
<evidence type="ECO:0000256" key="4">
    <source>
        <dbReference type="ARBA" id="ARBA00022679"/>
    </source>
</evidence>